<feature type="compositionally biased region" description="Basic residues" evidence="1">
    <location>
        <begin position="52"/>
        <end position="69"/>
    </location>
</feature>
<organism evidence="2 3">
    <name type="scientific">Haloferax massiliensis</name>
    <dbReference type="NCBI Taxonomy" id="1476858"/>
    <lineage>
        <taxon>Archaea</taxon>
        <taxon>Methanobacteriati</taxon>
        <taxon>Methanobacteriota</taxon>
        <taxon>Stenosarchaea group</taxon>
        <taxon>Halobacteria</taxon>
        <taxon>Halobacteriales</taxon>
        <taxon>Haloferacaceae</taxon>
        <taxon>Haloferax</taxon>
    </lineage>
</organism>
<gene>
    <name evidence="2" type="ORF">BN996_03763</name>
</gene>
<protein>
    <submittedName>
        <fullName evidence="2">Uncharacterized protein</fullName>
    </submittedName>
</protein>
<dbReference type="RefSeq" id="WP_089781569.1">
    <property type="nucleotide sequence ID" value="NZ_CABLRR010000006.1"/>
</dbReference>
<evidence type="ECO:0000313" key="3">
    <source>
        <dbReference type="Proteomes" id="UP000198902"/>
    </source>
</evidence>
<dbReference type="Proteomes" id="UP000198902">
    <property type="component" value="Unassembled WGS sequence"/>
</dbReference>
<keyword evidence="3" id="KW-1185">Reference proteome</keyword>
<reference evidence="3" key="1">
    <citation type="submission" date="2015-03" db="EMBL/GenBank/DDBJ databases">
        <authorList>
            <person name="Urmite Genomes"/>
        </authorList>
    </citation>
    <scope>NUCLEOTIDE SEQUENCE [LARGE SCALE GENOMIC DNA]</scope>
    <source>
        <strain evidence="3">Arc-Hr</strain>
    </source>
</reference>
<feature type="region of interest" description="Disordered" evidence="1">
    <location>
        <begin position="40"/>
        <end position="69"/>
    </location>
</feature>
<dbReference type="EMBL" id="CSTE01000006">
    <property type="protein sequence ID" value="CQR53726.1"/>
    <property type="molecule type" value="Genomic_DNA"/>
</dbReference>
<sequence>MNRHFTDARYYFRRGFEHLYAGVDEETAPLRRRLMAALGREVEDESEPAPRTRSRRAAGRVRRRVRRPE</sequence>
<evidence type="ECO:0000313" key="2">
    <source>
        <dbReference type="EMBL" id="CQR53726.1"/>
    </source>
</evidence>
<dbReference type="AlphaFoldDB" id="A0A0D6JWK0"/>
<name>A0A0D6JWK0_9EURY</name>
<proteinExistence type="predicted"/>
<dbReference type="OrthoDB" id="206274at2157"/>
<evidence type="ECO:0000256" key="1">
    <source>
        <dbReference type="SAM" id="MobiDB-lite"/>
    </source>
</evidence>
<accession>A0A0D6JWK0</accession>